<reference evidence="3 4" key="1">
    <citation type="submission" date="2015-06" db="EMBL/GenBank/DDBJ databases">
        <authorList>
            <person name="Kim K.M."/>
        </authorList>
    </citation>
    <scope>NUCLEOTIDE SEQUENCE [LARGE SCALE GENOMIC DNA]</scope>
    <source>
        <strain evidence="3 4">KCTC 22370</strain>
    </source>
</reference>
<dbReference type="InterPro" id="IPR036259">
    <property type="entry name" value="MFS_trans_sf"/>
</dbReference>
<feature type="transmembrane region" description="Helical" evidence="2">
    <location>
        <begin position="186"/>
        <end position="204"/>
    </location>
</feature>
<feature type="transmembrane region" description="Helical" evidence="2">
    <location>
        <begin position="388"/>
        <end position="408"/>
    </location>
</feature>
<gene>
    <name evidence="3" type="ORF">AM2010_194</name>
</gene>
<evidence type="ECO:0000256" key="1">
    <source>
        <dbReference type="ARBA" id="ARBA00009617"/>
    </source>
</evidence>
<dbReference type="PANTHER" id="PTHR11328:SF24">
    <property type="entry name" value="MAJOR FACILITATOR SUPERFAMILY (MFS) PROFILE DOMAIN-CONTAINING PROTEIN"/>
    <property type="match status" value="1"/>
</dbReference>
<keyword evidence="2" id="KW-1133">Transmembrane helix</keyword>
<dbReference type="GO" id="GO:0008643">
    <property type="term" value="P:carbohydrate transport"/>
    <property type="evidence" value="ECO:0007669"/>
    <property type="project" value="InterPro"/>
</dbReference>
<proteinExistence type="inferred from homology"/>
<sequence length="478" mass="51945">MTAQARTGPLPLRIKLANGFGSIAFGVKDNGFSVFLLTFYNLVLGMEAWLVSLALVLALIVDAFVDPLLGNLSDRTYTRWGRRLPWLYLAPLPLGIAWYVLWSPPVDGPPSFALLLGMAILIRLLLSACEVPSAALVPELTRDYDERTTLFRFRYLFGWTGGLALLFLTYSVFLSDGLLDRDGYRIYGLVGAIVIVVTTLLSALGQHKFVARYPDAKPPPFSLKIAFAEIVESFSERAFLIFALGAVAAYITQGMTFALSNYLFYFVWEFTEGALAIYPFVLLASVIIVFLSLGALHRRFGKIRVASGATILGAVFWLIPYGLRLAGMWPEVGGTISTAMLFAFVLVSNCFTVMVLVSASSMVAEIVEAFEERTGRRAEGAFYSGNWFVQKCATGLGILAAGTVVSLSGLPSDATPGSVAAPIIDSVIVQYCVMITVLGAFSAWWLARFPIDRADHEARLAALDAAARGDLDANTMAP</sequence>
<comment type="similarity">
    <text evidence="1">Belongs to the sodium:galactoside symporter (TC 2.A.2) family.</text>
</comment>
<dbReference type="Gene3D" id="1.20.1250.20">
    <property type="entry name" value="MFS general substrate transporter like domains"/>
    <property type="match status" value="1"/>
</dbReference>
<feature type="transmembrane region" description="Helical" evidence="2">
    <location>
        <begin position="239"/>
        <end position="264"/>
    </location>
</feature>
<dbReference type="Pfam" id="PF13347">
    <property type="entry name" value="MFS_2"/>
    <property type="match status" value="1"/>
</dbReference>
<keyword evidence="4" id="KW-1185">Reference proteome</keyword>
<feature type="transmembrane region" description="Helical" evidence="2">
    <location>
        <begin position="303"/>
        <end position="321"/>
    </location>
</feature>
<dbReference type="PANTHER" id="PTHR11328">
    <property type="entry name" value="MAJOR FACILITATOR SUPERFAMILY DOMAIN-CONTAINING PROTEIN"/>
    <property type="match status" value="1"/>
</dbReference>
<dbReference type="PATRIC" id="fig|543877.4.peg.195"/>
<feature type="transmembrane region" description="Helical" evidence="2">
    <location>
        <begin position="428"/>
        <end position="447"/>
    </location>
</feature>
<organism evidence="3 4">
    <name type="scientific">Pelagerythrobacter marensis</name>
    <dbReference type="NCBI Taxonomy" id="543877"/>
    <lineage>
        <taxon>Bacteria</taxon>
        <taxon>Pseudomonadati</taxon>
        <taxon>Pseudomonadota</taxon>
        <taxon>Alphaproteobacteria</taxon>
        <taxon>Sphingomonadales</taxon>
        <taxon>Erythrobacteraceae</taxon>
        <taxon>Pelagerythrobacter</taxon>
    </lineage>
</organism>
<keyword evidence="3" id="KW-0762">Sugar transport</keyword>
<dbReference type="GO" id="GO:0015293">
    <property type="term" value="F:symporter activity"/>
    <property type="evidence" value="ECO:0007669"/>
    <property type="project" value="InterPro"/>
</dbReference>
<feature type="transmembrane region" description="Helical" evidence="2">
    <location>
        <begin position="86"/>
        <end position="102"/>
    </location>
</feature>
<protein>
    <submittedName>
        <fullName evidence="3">Sugar transporter</fullName>
    </submittedName>
</protein>
<dbReference type="GO" id="GO:0005886">
    <property type="term" value="C:plasma membrane"/>
    <property type="evidence" value="ECO:0007669"/>
    <property type="project" value="TreeGrafter"/>
</dbReference>
<keyword evidence="2" id="KW-0812">Transmembrane</keyword>
<feature type="transmembrane region" description="Helical" evidence="2">
    <location>
        <begin position="341"/>
        <end position="367"/>
    </location>
</feature>
<dbReference type="KEGG" id="amx:AM2010_194"/>
<dbReference type="Proteomes" id="UP000037643">
    <property type="component" value="Chromosome"/>
</dbReference>
<feature type="transmembrane region" description="Helical" evidence="2">
    <location>
        <begin position="276"/>
        <end position="296"/>
    </location>
</feature>
<dbReference type="SUPFAM" id="SSF103473">
    <property type="entry name" value="MFS general substrate transporter"/>
    <property type="match status" value="1"/>
</dbReference>
<feature type="transmembrane region" description="Helical" evidence="2">
    <location>
        <begin position="156"/>
        <end position="174"/>
    </location>
</feature>
<dbReference type="AlphaFoldDB" id="A0A0G3X7C4"/>
<keyword evidence="2" id="KW-0472">Membrane</keyword>
<feature type="transmembrane region" description="Helical" evidence="2">
    <location>
        <begin position="114"/>
        <end position="136"/>
    </location>
</feature>
<dbReference type="RefSeq" id="WP_053043826.1">
    <property type="nucleotide sequence ID" value="NZ_CP011805.1"/>
</dbReference>
<dbReference type="STRING" id="543877.AM2010_194"/>
<dbReference type="OrthoDB" id="9764596at2"/>
<dbReference type="InterPro" id="IPR039672">
    <property type="entry name" value="MFS_2"/>
</dbReference>
<feature type="transmembrane region" description="Helical" evidence="2">
    <location>
        <begin position="39"/>
        <end position="65"/>
    </location>
</feature>
<accession>A0A0G3X7C4</accession>
<evidence type="ECO:0000313" key="3">
    <source>
        <dbReference type="EMBL" id="AKM06283.1"/>
    </source>
</evidence>
<evidence type="ECO:0000256" key="2">
    <source>
        <dbReference type="SAM" id="Phobius"/>
    </source>
</evidence>
<name>A0A0G3X7C4_9SPHN</name>
<dbReference type="EMBL" id="CP011805">
    <property type="protein sequence ID" value="AKM06283.1"/>
    <property type="molecule type" value="Genomic_DNA"/>
</dbReference>
<keyword evidence="3" id="KW-0813">Transport</keyword>
<evidence type="ECO:0000313" key="4">
    <source>
        <dbReference type="Proteomes" id="UP000037643"/>
    </source>
</evidence>